<name>A0ABP3US25_9CLOT</name>
<organism evidence="1 2">
    <name type="scientific">Clostridium oceanicum</name>
    <dbReference type="NCBI Taxonomy" id="1543"/>
    <lineage>
        <taxon>Bacteria</taxon>
        <taxon>Bacillati</taxon>
        <taxon>Bacillota</taxon>
        <taxon>Clostridia</taxon>
        <taxon>Eubacteriales</taxon>
        <taxon>Clostridiaceae</taxon>
        <taxon>Clostridium</taxon>
    </lineage>
</organism>
<dbReference type="RefSeq" id="WP_343761694.1">
    <property type="nucleotide sequence ID" value="NZ_BAAACG010000010.1"/>
</dbReference>
<evidence type="ECO:0000313" key="1">
    <source>
        <dbReference type="EMBL" id="GAA0741460.1"/>
    </source>
</evidence>
<keyword evidence="2" id="KW-1185">Reference proteome</keyword>
<gene>
    <name evidence="1" type="ORF">GCM10008906_22600</name>
</gene>
<proteinExistence type="predicted"/>
<reference evidence="2" key="1">
    <citation type="journal article" date="2019" name="Int. J. Syst. Evol. Microbiol.">
        <title>The Global Catalogue of Microorganisms (GCM) 10K type strain sequencing project: providing services to taxonomists for standard genome sequencing and annotation.</title>
        <authorList>
            <consortium name="The Broad Institute Genomics Platform"/>
            <consortium name="The Broad Institute Genome Sequencing Center for Infectious Disease"/>
            <person name="Wu L."/>
            <person name="Ma J."/>
        </authorList>
    </citation>
    <scope>NUCLEOTIDE SEQUENCE [LARGE SCALE GENOMIC DNA]</scope>
    <source>
        <strain evidence="2">JCM 1407</strain>
    </source>
</reference>
<dbReference type="Proteomes" id="UP001501510">
    <property type="component" value="Unassembled WGS sequence"/>
</dbReference>
<evidence type="ECO:0008006" key="3">
    <source>
        <dbReference type="Google" id="ProtNLM"/>
    </source>
</evidence>
<sequence length="541" mass="63362">MSKNFDMVICSTLNQLVNYIPIVLLNETVDNVYTITFQEGSKKDKLYNQFNNEIWDKNLNNALENTKNIDLINCNTGKDVKAIFTKIKEKVGASSKNIVWNITGGQRNTVLAMLKVIQKRVNEEKNDKIIYFEGNNDNLKLINAKDYIGNSENLEEKNLFDQEDGKLNNKNNLTKEELDLNKALLLAGFQFNNIDLKKEKELDEIDPFIKTFYRKLNKRFEEEIENNYKSCEVKKKDNLEDEECKFEGKDLVKLLFGLNKKANESNDKYKRLGVYIKKNYFKPEQENISYNILKKKMLKDDKKIKQLQEVDYEYIKFKYEDTEYEIRNFRNGKKIDSIINDIRSWSYQKQIIEDIIGEVYKEENINKDEEEKIINELFNCGGYNQNKFGFIFENMILTLILDVVKELKNKGNEYYIDVKHSVKIYDDKKDKENIKKEENCFTEFDIMLLTKYGKVIVIECKSGTMDHTVAKSREFATYAASGVYGLPILSIPALKDDNIDPKNYCKAVKVAEKSARRSQMSIWYMDQIVDNIKAIAGEEND</sequence>
<dbReference type="EMBL" id="BAAACG010000010">
    <property type="protein sequence ID" value="GAA0741460.1"/>
    <property type="molecule type" value="Genomic_DNA"/>
</dbReference>
<dbReference type="SUPFAM" id="SSF52980">
    <property type="entry name" value="Restriction endonuclease-like"/>
    <property type="match status" value="1"/>
</dbReference>
<protein>
    <recommendedName>
        <fullName evidence="3">CRISPR-associated protein</fullName>
    </recommendedName>
</protein>
<comment type="caution">
    <text evidence="1">The sequence shown here is derived from an EMBL/GenBank/DDBJ whole genome shotgun (WGS) entry which is preliminary data.</text>
</comment>
<dbReference type="InterPro" id="IPR011335">
    <property type="entry name" value="Restrct_endonuc-II-like"/>
</dbReference>
<evidence type="ECO:0000313" key="2">
    <source>
        <dbReference type="Proteomes" id="UP001501510"/>
    </source>
</evidence>
<accession>A0ABP3US25</accession>
<dbReference type="Gene3D" id="3.40.50.10770">
    <property type="entry name" value="Hypothetical protein VC1899 like domain (Restriction endonuclease-like)"/>
    <property type="match status" value="1"/>
</dbReference>